<accession>A0ABY8EB57</accession>
<organism evidence="2 3">
    <name type="scientific">Tepidibacter hydrothermalis</name>
    <dbReference type="NCBI Taxonomy" id="3036126"/>
    <lineage>
        <taxon>Bacteria</taxon>
        <taxon>Bacillati</taxon>
        <taxon>Bacillota</taxon>
        <taxon>Clostridia</taxon>
        <taxon>Peptostreptococcales</taxon>
        <taxon>Peptostreptococcaceae</taxon>
        <taxon>Tepidibacter</taxon>
    </lineage>
</organism>
<evidence type="ECO:0000259" key="1">
    <source>
        <dbReference type="Pfam" id="PF26226"/>
    </source>
</evidence>
<sequence>MKGGIIITILHLKEAMAPNFNINEDYKLRKFDFDFMAEFILKNEKYFLSKKNVVWGYENREYVLVKKIETMTQDDVYEIQTIAENAMDEFVNLTENHMSTHITVFIQSSNIDDNIKNNIKNISIKKSYMWGIKGWSDVRVIVFDCINKNFTFNKASKEIINFYKEVLL</sequence>
<proteinExistence type="predicted"/>
<protein>
    <recommendedName>
        <fullName evidence="1">DUF8052 domain-containing protein</fullName>
    </recommendedName>
</protein>
<dbReference type="Proteomes" id="UP001222800">
    <property type="component" value="Chromosome"/>
</dbReference>
<dbReference type="Pfam" id="PF26226">
    <property type="entry name" value="DUF8052"/>
    <property type="match status" value="1"/>
</dbReference>
<dbReference type="RefSeq" id="WP_277732128.1">
    <property type="nucleotide sequence ID" value="NZ_CP120733.1"/>
</dbReference>
<gene>
    <name evidence="2" type="ORF">P4S50_17600</name>
</gene>
<dbReference type="EMBL" id="CP120733">
    <property type="protein sequence ID" value="WFD10151.1"/>
    <property type="molecule type" value="Genomic_DNA"/>
</dbReference>
<feature type="domain" description="DUF8052" evidence="1">
    <location>
        <begin position="11"/>
        <end position="164"/>
    </location>
</feature>
<evidence type="ECO:0000313" key="2">
    <source>
        <dbReference type="EMBL" id="WFD10151.1"/>
    </source>
</evidence>
<dbReference type="InterPro" id="IPR058365">
    <property type="entry name" value="DUF8052"/>
</dbReference>
<keyword evidence="3" id="KW-1185">Reference proteome</keyword>
<reference evidence="2 3" key="1">
    <citation type="submission" date="2023-03" db="EMBL/GenBank/DDBJ databases">
        <title>Complete genome sequence of Tepidibacter sp. SWIR-1, isolated from a deep-sea hydrothermal vent.</title>
        <authorList>
            <person name="Li X."/>
        </authorList>
    </citation>
    <scope>NUCLEOTIDE SEQUENCE [LARGE SCALE GENOMIC DNA]</scope>
    <source>
        <strain evidence="2 3">SWIR-1</strain>
    </source>
</reference>
<evidence type="ECO:0000313" key="3">
    <source>
        <dbReference type="Proteomes" id="UP001222800"/>
    </source>
</evidence>
<name>A0ABY8EB57_9FIRM</name>